<feature type="chain" id="PRO_5046088006" evidence="2">
    <location>
        <begin position="31"/>
        <end position="538"/>
    </location>
</feature>
<protein>
    <submittedName>
        <fullName evidence="4">ABC transporter substrate-binding protein</fullName>
    </submittedName>
</protein>
<gene>
    <name evidence="4" type="ORF">ACFY05_27655</name>
</gene>
<dbReference type="InterPro" id="IPR039424">
    <property type="entry name" value="SBP_5"/>
</dbReference>
<dbReference type="PANTHER" id="PTHR30290:SF38">
    <property type="entry name" value="D,D-DIPEPTIDE-BINDING PERIPLASMIC PROTEIN DDPA-RELATED"/>
    <property type="match status" value="1"/>
</dbReference>
<dbReference type="SUPFAM" id="SSF53850">
    <property type="entry name" value="Periplasmic binding protein-like II"/>
    <property type="match status" value="1"/>
</dbReference>
<organism evidence="4 5">
    <name type="scientific">Microtetraspora fusca</name>
    <dbReference type="NCBI Taxonomy" id="1997"/>
    <lineage>
        <taxon>Bacteria</taxon>
        <taxon>Bacillati</taxon>
        <taxon>Actinomycetota</taxon>
        <taxon>Actinomycetes</taxon>
        <taxon>Streptosporangiales</taxon>
        <taxon>Streptosporangiaceae</taxon>
        <taxon>Microtetraspora</taxon>
    </lineage>
</organism>
<sequence length="538" mass="55952">MSPTTSPRSRSRGSRIRLAAAAISATALLAACGGGEVKAPAGPGGSVGTAPPGPADPTATLRFSFGTDAGKNYDPVTAANQFVNTFLLPVYDRLFDIDAQGKVIPLLAESTQVGADGKTLTLTLRRDVTFHDGAPFDAAAVKANLERAKTAERSSLKGDLAVVTSIDTPDRHTVVLHLAAPTASLPALLADRAGMMISPRALDNPDLDLMPVGTGPYKVVEDQPGAMIVYERYDGYWNKSAVANAAKRIELRVQLNPETRLRAVEAGEDDATLINIDQYAAAAATGKHQVLVQHGTGALLVYLNMARNPALAKPEVRAALSAAIDREGISRSILGGQCIVSPQIFPGGYWAAAPNLSANASAFDVTAAKQKLADAGFPNGFAMSMTVVNGAPYSTVAEAIASQFEQIGVKVDLQIAEPAQVIAAFTGQKSADSYVGLWPGAVDPARTVASLYLPTGTFNPGAAQDPEIVRLAGEGLAAPDDTTRAGVYQRLSARAVDQHVHLPICSAPSVIMASAKVRGLSSTISGTPDLRAVEITRG</sequence>
<dbReference type="Pfam" id="PF00496">
    <property type="entry name" value="SBP_bac_5"/>
    <property type="match status" value="1"/>
</dbReference>
<dbReference type="InterPro" id="IPR000914">
    <property type="entry name" value="SBP_5_dom"/>
</dbReference>
<dbReference type="InterPro" id="IPR030678">
    <property type="entry name" value="Peptide/Ni-bd"/>
</dbReference>
<proteinExistence type="predicted"/>
<comment type="caution">
    <text evidence="4">The sequence shown here is derived from an EMBL/GenBank/DDBJ whole genome shotgun (WGS) entry which is preliminary data.</text>
</comment>
<dbReference type="PANTHER" id="PTHR30290">
    <property type="entry name" value="PERIPLASMIC BINDING COMPONENT OF ABC TRANSPORTER"/>
    <property type="match status" value="1"/>
</dbReference>
<keyword evidence="1 2" id="KW-0732">Signal</keyword>
<dbReference type="PIRSF" id="PIRSF002741">
    <property type="entry name" value="MppA"/>
    <property type="match status" value="1"/>
</dbReference>
<evidence type="ECO:0000313" key="4">
    <source>
        <dbReference type="EMBL" id="MFF4776641.1"/>
    </source>
</evidence>
<evidence type="ECO:0000259" key="3">
    <source>
        <dbReference type="Pfam" id="PF00496"/>
    </source>
</evidence>
<dbReference type="Gene3D" id="3.10.105.10">
    <property type="entry name" value="Dipeptide-binding Protein, Domain 3"/>
    <property type="match status" value="1"/>
</dbReference>
<feature type="signal peptide" evidence="2">
    <location>
        <begin position="1"/>
        <end position="30"/>
    </location>
</feature>
<dbReference type="Gene3D" id="3.40.190.10">
    <property type="entry name" value="Periplasmic binding protein-like II"/>
    <property type="match status" value="1"/>
</dbReference>
<name>A0ABW6VBC2_MICFU</name>
<evidence type="ECO:0000256" key="1">
    <source>
        <dbReference type="ARBA" id="ARBA00022729"/>
    </source>
</evidence>
<reference evidence="4 5" key="1">
    <citation type="submission" date="2024-10" db="EMBL/GenBank/DDBJ databases">
        <title>The Natural Products Discovery Center: Release of the First 8490 Sequenced Strains for Exploring Actinobacteria Biosynthetic Diversity.</title>
        <authorList>
            <person name="Kalkreuter E."/>
            <person name="Kautsar S.A."/>
            <person name="Yang D."/>
            <person name="Bader C.D."/>
            <person name="Teijaro C.N."/>
            <person name="Fluegel L."/>
            <person name="Davis C.M."/>
            <person name="Simpson J.R."/>
            <person name="Lauterbach L."/>
            <person name="Steele A.D."/>
            <person name="Gui C."/>
            <person name="Meng S."/>
            <person name="Li G."/>
            <person name="Viehrig K."/>
            <person name="Ye F."/>
            <person name="Su P."/>
            <person name="Kiefer A.F."/>
            <person name="Nichols A."/>
            <person name="Cepeda A.J."/>
            <person name="Yan W."/>
            <person name="Fan B."/>
            <person name="Jiang Y."/>
            <person name="Adhikari A."/>
            <person name="Zheng C.-J."/>
            <person name="Schuster L."/>
            <person name="Cowan T.M."/>
            <person name="Smanski M.J."/>
            <person name="Chevrette M.G."/>
            <person name="De Carvalho L.P.S."/>
            <person name="Shen B."/>
        </authorList>
    </citation>
    <scope>NUCLEOTIDE SEQUENCE [LARGE SCALE GENOMIC DNA]</scope>
    <source>
        <strain evidence="4 5">NPDC001281</strain>
    </source>
</reference>
<evidence type="ECO:0000313" key="5">
    <source>
        <dbReference type="Proteomes" id="UP001602119"/>
    </source>
</evidence>
<feature type="domain" description="Solute-binding protein family 5" evidence="3">
    <location>
        <begin position="102"/>
        <end position="453"/>
    </location>
</feature>
<keyword evidence="5" id="KW-1185">Reference proteome</keyword>
<dbReference type="EMBL" id="JBIAXI010000018">
    <property type="protein sequence ID" value="MFF4776641.1"/>
    <property type="molecule type" value="Genomic_DNA"/>
</dbReference>
<dbReference type="RefSeq" id="WP_387345016.1">
    <property type="nucleotide sequence ID" value="NZ_JBIAXI010000018.1"/>
</dbReference>
<evidence type="ECO:0000256" key="2">
    <source>
        <dbReference type="SAM" id="SignalP"/>
    </source>
</evidence>
<accession>A0ABW6VBC2</accession>
<dbReference type="Proteomes" id="UP001602119">
    <property type="component" value="Unassembled WGS sequence"/>
</dbReference>